<dbReference type="Pfam" id="PF03028">
    <property type="entry name" value="Dynein_heavy"/>
    <property type="match status" value="1"/>
</dbReference>
<dbReference type="InterPro" id="IPR043160">
    <property type="entry name" value="Dynein_C_barrel"/>
</dbReference>
<evidence type="ECO:0000256" key="3">
    <source>
        <dbReference type="ARBA" id="ARBA00022490"/>
    </source>
</evidence>
<dbReference type="InterPro" id="IPR026983">
    <property type="entry name" value="DHC"/>
</dbReference>
<dbReference type="Pfam" id="PF12774">
    <property type="entry name" value="AAA_6"/>
    <property type="match status" value="1"/>
</dbReference>
<dbReference type="GO" id="GO:0045505">
    <property type="term" value="F:dynein intermediate chain binding"/>
    <property type="evidence" value="ECO:0007669"/>
    <property type="project" value="InterPro"/>
</dbReference>
<dbReference type="GO" id="GO:0005524">
    <property type="term" value="F:ATP binding"/>
    <property type="evidence" value="ECO:0007669"/>
    <property type="project" value="UniProtKB-KW"/>
</dbReference>
<evidence type="ECO:0000256" key="4">
    <source>
        <dbReference type="ARBA" id="ARBA00022701"/>
    </source>
</evidence>
<reference evidence="17" key="1">
    <citation type="submission" date="2022-03" db="EMBL/GenBank/DDBJ databases">
        <authorList>
            <person name="Mikhailov K."/>
            <person name="Kravchuk O."/>
            <person name="Lyupina Y."/>
            <person name="Adameyko K."/>
        </authorList>
    </citation>
    <scope>NUCLEOTIDE SEQUENCE</scope>
</reference>
<dbReference type="SMART" id="SM00382">
    <property type="entry name" value="AAA"/>
    <property type="match status" value="2"/>
</dbReference>
<dbReference type="GO" id="GO:0005874">
    <property type="term" value="C:microtubule"/>
    <property type="evidence" value="ECO:0007669"/>
    <property type="project" value="UniProtKB-KW"/>
</dbReference>
<feature type="region of interest" description="Disordered" evidence="15">
    <location>
        <begin position="97"/>
        <end position="119"/>
    </location>
</feature>
<dbReference type="GO" id="GO:0008569">
    <property type="term" value="F:minus-end-directed microtubule motor activity"/>
    <property type="evidence" value="ECO:0007669"/>
    <property type="project" value="InterPro"/>
</dbReference>
<dbReference type="Pfam" id="PF18199">
    <property type="entry name" value="Dynein_C"/>
    <property type="match status" value="1"/>
</dbReference>
<keyword evidence="11" id="KW-0505">Motor protein</keyword>
<evidence type="ECO:0000256" key="9">
    <source>
        <dbReference type="ARBA" id="ARBA00023054"/>
    </source>
</evidence>
<dbReference type="Gene3D" id="1.20.1270.280">
    <property type="match status" value="1"/>
</dbReference>
<dbReference type="InterPro" id="IPR024317">
    <property type="entry name" value="Dynein_heavy_chain_D4_dom"/>
</dbReference>
<dbReference type="Pfam" id="PF18198">
    <property type="entry name" value="AAA_lid_11"/>
    <property type="match status" value="1"/>
</dbReference>
<dbReference type="FunFam" id="1.10.8.710:FF:000004">
    <property type="entry name" value="Dynein axonemal heavy chain 6"/>
    <property type="match status" value="1"/>
</dbReference>
<dbReference type="Pfam" id="PF08393">
    <property type="entry name" value="DHC_N2"/>
    <property type="match status" value="1"/>
</dbReference>
<evidence type="ECO:0000256" key="10">
    <source>
        <dbReference type="ARBA" id="ARBA00023069"/>
    </source>
</evidence>
<dbReference type="Pfam" id="PF17857">
    <property type="entry name" value="AAA_lid_1"/>
    <property type="match status" value="1"/>
</dbReference>
<evidence type="ECO:0000256" key="8">
    <source>
        <dbReference type="ARBA" id="ARBA00023017"/>
    </source>
</evidence>
<keyword evidence="9 14" id="KW-0175">Coiled coil</keyword>
<feature type="region of interest" description="Disordered" evidence="15">
    <location>
        <begin position="133"/>
        <end position="170"/>
    </location>
</feature>
<dbReference type="Gene3D" id="1.20.140.100">
    <property type="entry name" value="Dynein heavy chain, N-terminal domain 2"/>
    <property type="match status" value="1"/>
</dbReference>
<evidence type="ECO:0000256" key="6">
    <source>
        <dbReference type="ARBA" id="ARBA00022741"/>
    </source>
</evidence>
<dbReference type="FunFam" id="1.20.920.30:FF:000005">
    <property type="entry name" value="Dynein, axonemal, heavy chain 2"/>
    <property type="match status" value="1"/>
</dbReference>
<dbReference type="Gene3D" id="1.10.287.2620">
    <property type="match status" value="1"/>
</dbReference>
<dbReference type="Pfam" id="PF12780">
    <property type="entry name" value="AAA_8"/>
    <property type="match status" value="1"/>
</dbReference>
<dbReference type="Gene3D" id="1.20.920.30">
    <property type="match status" value="1"/>
</dbReference>
<dbReference type="InterPro" id="IPR043157">
    <property type="entry name" value="Dynein_AAA1S"/>
</dbReference>
<dbReference type="InterPro" id="IPR041228">
    <property type="entry name" value="Dynein_C"/>
</dbReference>
<keyword evidence="4" id="KW-0493">Microtubule</keyword>
<dbReference type="EMBL" id="OM982421">
    <property type="protein sequence ID" value="WAW84830.1"/>
    <property type="molecule type" value="mRNA"/>
</dbReference>
<dbReference type="Gene3D" id="3.10.490.20">
    <property type="match status" value="1"/>
</dbReference>
<dbReference type="Gene3D" id="1.10.8.710">
    <property type="match status" value="1"/>
</dbReference>
<evidence type="ECO:0000256" key="15">
    <source>
        <dbReference type="SAM" id="MobiDB-lite"/>
    </source>
</evidence>
<dbReference type="InterPro" id="IPR003593">
    <property type="entry name" value="AAA+_ATPase"/>
</dbReference>
<protein>
    <submittedName>
        <fullName evidence="17">Axonemal dynein heavy chain 6</fullName>
    </submittedName>
</protein>
<dbReference type="FunFam" id="3.20.180.20:FF:000004">
    <property type="entry name" value="Dynein axonemal heavy chain 6"/>
    <property type="match status" value="1"/>
</dbReference>
<sequence length="4178" mass="475820">MSQSLGPTSSQKGPRGASSTNLAEQLKSRLVATSEIHNTTKPPAFKATSKRRSKGIQVSPKLEPLPSLAKYQKEKDQIVLKDAVETKSVIKRLDTMSPKTKSVQVEPMGPQRGSTLPELPGDLVERQKSLISLRQLSPSPSSGPLYTPHPPREQSTTKGRRVSSRRKSSHAVMSLMQERLSLSSRGGQPLESLRSPLEIIDRLRAEPELGFLYMMPVYGKHSSKYNPYFVKVVSYSKLNLNDYYTVSLEGVSRCYDGREAEFVKLDQWIKDYKHFHELKKLKTFSKFGLWKVFYSWRKNVTWKKVSGCQKQLEERMFILHRILRPTLVDVNEKCSTFVNSLSMVAIETGSTYTLEDFVQCHLAKLGLVSVELAQFHAYIKDTVRRACENALIEEGFVPDQVEQDEEDEADRTEDKASLGKEKADWYGDDKKMTTYTMQASKRTHCQRLTSFIRLCDYIVANMLHTFTVRSLEVLLAKLKEQVSKPVEIVDLVAPVKINEEGEEVEEEIPRIPTDVTSPRRGKSTLSLHGEGPDACLFSAKLQILTDSLYYEPAHEDFTEGMNKILTWFKDCILGKPTLLPDPYLHSFTRPMINQKYEEKICGDGPNLRAVLEDDQSLVDLCTSCMECVDLAFEKANDYASRFEPFHAFYQSNEDLDLEKLKEDQHDVTFFKHSLIKYKRQHNQALACPKLKDIGMIVVDTNDLREELIPNPMMCLAAIQDILPVQAKEVADRVIQVAQEAVFKLDMEPTSTIDYVQLLTFLDEIQNQTEELDEDSDIVRQLYDLIDKYQVPCPPEDLAMYQTLRPAMNGLRMSVDKAVSNRDQNISKFCAHLDKDIEELGREVKEIKRSSQDGRILDCESSTEEVQGILSGLTNRLDELHKQAKQYKTYQKNFKVEVTKFENLEDTQNELKLKTTLWNAQGEWDAYQEEWMACPFNDLKPDNLNTTVTKYVKTVYQLEKGLPPNSVVPKLKEKVELMREKVPVITDLRNPSLKKRHWEKIEDIIEQKFEPEELTLKVLTEFNAFQHAEDIQEVSGQASSEASLESLLKKVEDSWKATEFIVLPHRESKDVFILGGTDDIQVVLDDSLVNVSTIAGSRHVGPIKPKVDEWSKQLQVFSETLDEWMECQRNWLYLESIFSAPDIQRQLPNEAKMFIQVDKSWKEIMRSVHSIPNALRAATKPGLLDTFRTNNKLLDEIQKCLEEYLTAKRLVFPRFFFLSNDELLEILAQTRNPQAVQPHLRKCFDAIQKLDFGTAAPTEQGGPEVKTNDILAMLSPEGERVPLQKGLKARGNVEQWLGQVEDSMMVSLKKITKASLTDYESRPRHEWVTHHPSQVVLTVSQIMWCRDLTESLTSEDVLEAVKRSEALCFENLNKLAERVRGVLPKLVRNIIGALITVDVHARDIVTTMVKNEVNGFQDFEWIKNLRYYWDMDVDDCIVRMSNSRYLYGYEYLGASARLVITPLTDRCYLCLMGALQLDLGGAPAGPAGTGKTETTKDLAKALAKQCVVFNCSEGLDYKMMGRFFSGLAQSGAWCCFDEFNRIDIEVLSVIAQQLITIRNAKIARSERFMFEGREIKLIRTCAVFITMNPGYAGRTELPDNLKALFRPFAMMVPNYALIAEVILYSEGFESSKNLARKMTQMYKLCSEQLSQQDHYDFGMRAVKSVLVMAGQLKRDSPHLEEDIVLIRALRDSNLPKFLADDAILFTGILSDLFPGVQLPEHDYGRLQVEIEKAILARDLQLEQCQVRKVIQLLETMMVRHGLMLVGPTGGGKTTTYEVLKDTLTNLHTLQDPNPYYQPVNTYVLNPKSISMGELYGEVDPHTFEWHDGLMATIVRECVKSTSEDHKWIVCDGPVDALWIENMNTVLDDNKMLCLANSERIKLDNTMHMVFEVQDLAVASPATVSRCGMVYVDPNDLKWMPYVKTWLQTFPAKLRDDTKAFLFNMFTSYVPKGFKFVRKNCAQGIDQVDISKVATLCCLLDGLILKSAPPVDLTAEATALHPFLATLFFFAYVWAIGGNLFERSMDTFDSFVRDLFADNQDVKIPGGGDVYSYYVDYETKRMSPWDKIIPEYCYDPELPYFNILVPTIDTVRYGFLFEKLVSVHRSVLFTGTTGVGKSVITKGCLKQLQDSNKYVGTVMNFSAQTTSRRTQEIIESKLEKKRKTILGAPPGKEIVLFVDDLNMPKLDTYGSQPPIELLRQYQDFRGFYDRDKLFWKTIQDVTVCAACAPPGGGRNPVTPRFIRHFSMFTIPSPSEVSLKVIFKAIVKGFVADFIDEVKTLAEPMVDAAVEIYGRMSKDLLPTPAKSHYIFNLRDLSKCIQGILQGDPGVIRDKVQMFKLFCHECQRVFHDRLINREDKTYFNTILSEMSARFFSMDVTPESFEDTPIIFGDFIKMGASKEDKMYENLSDLKKLKHVLNEYLDDFNMSSSKEMKLVFFMDAVEHVSRISRMTRQPRGNALLVGVGGTGKQSLTRLAAHINGYSCFQIELTRGYDYKAFREDLKKLYNMTGVQDKNTVFLFTDTQIVVEEFLEDVNNMLNSGEVPNLFEPDEYEQVIIKTRPKAKEHGIPEGDRDGIYAHFISRVQDRMHIVICMSPVGDSFRARCRMFPSLVNCCTIDWFTEWPREALLSVAESFFESVDLGSDDMKVKIASMCVEIHTSVSTMAEKFYSELRRRYYTTPTSYLELINLYLQMMQDKRRQLVKARDRVDTGLRKLLETNEQVAIMQVELTAKEPELKQKNEDVGKLLVRLQVDQKEADEVKTVVVKEEDIAKKKAQETEGIKRDAEQDLNQALPALNDATKALDSLDKSDISEVKGFLKPPDLVLTVMEAVCILFNTRPDWTNAKQLLGDPGFLKSLITFNKENIAESSLKKLKKYIDNPKFHPDIVAKSSKACTSICMWVRALDLYAKVFKTVEPKRQRLQGAEEELNKVMSQLKAKQDALALVEGKIASLQAMYTKSVNEKEELSQNIQITADRLQRASKLTTALADEEIRWDETVKNYNKEIENVVGDVFVAAACVAYYGAFTSSYRQELVKNWIAGCKELEIPISESVDVVNTLADSFEIRQWNASGLPRDAVSTENAVLVTRGRRWPLMIDPQDQANRWVKQMEAKNGLKVIKLSDPNYLRTLENAIRIGTPVLLEEVEETLDPSLEPVLLKQTFVQGGRLLIRLGDSDVDYDKNFRFYMTSKMSNPHYLPEVCIKVTIINFTVTRSGLEDQLLSDVVRLERPDLEEQRNALVVKINNAKNELKRIEDEILKKLFNSEGNILDDQELVDALNSSKVTAKQIAQQLKEAEQTEAKITIAREKYRSVANRGSVMYFVVATLAEVDSMYQFSLKYFQQLFNACIETSEKSSDLNKRLQILLKASTETIYTNVARGLFEQHKLIYSFMLCIDILREDGAISIAEWNYFLRGAAAVDKERPEKPEVSWLSDAQWRAACDLEDSLPAFKGMKRDFVGTPVAVTIAGEMVQMNAEDFDGYEEPPPYEEPAEQKEGEESKEEQTQGLLGHWDKRLSVFQKLCLLKTFKEEHVTSAVSTFVMENLGSLFVESPSIDLPTLYKDINNTTPLVFILSTGSDPMSQFLRFSKEMNYSDRIMSISLGQGQGPIAEKMIHATSRSGDWVFLQNCHLAASWMVDMENIIKGLSEPGQEVHDDFRLFLSSMPSKAFPVSVLQNSVKVTNEPPRGLKANIKRAVHDMQPSSFEDHVLGVMWRKLIFGICFFHAIVQERKKFGPLGWNIKYEFNDSDRECALDNLKIFLEEGEIPWDALIFITGEITYGGRVTDDWDQRCLRTVLKSFVAPKTLELDYKYSPSGTYYAPDVDTLPEYKDYVDSLPYSDSPEVFGMHDNANIAFLSQETFTLISTILEVQPRLASAGGGKSNDETVFELAESILQKLPEKLDLDKALPEMFEPNEKGIVNSLSTVLSQEVDRFNKLLWIIKDSLKQIQKAIKGLVVMSEQLEMVYTSFLNNQVPGMWASAAYPSLKPLNSWVKDLVFRVHFIEHWMLNGPPQSFWMSGFFFPQGFLTGTLQNHARKYNLPIDELSFKFTPLTSYRHQEDFYNAAHKGDEAIVQLIQGVDRPADGVLVHGMFVEAARWDMDQMIIVDSLPGEMNPSLPIMHMEPRRNFVQDPSDYNSPLYKTGARAGVLSTTGHSTNFVVPVQLPSKQHPDYWVSKGTALLCQLSE</sequence>
<dbReference type="InterPro" id="IPR027417">
    <property type="entry name" value="P-loop_NTPase"/>
</dbReference>
<feature type="compositionally biased region" description="Basic residues" evidence="15">
    <location>
        <begin position="158"/>
        <end position="169"/>
    </location>
</feature>
<comment type="similarity">
    <text evidence="2">Belongs to the dynein heavy chain family.</text>
</comment>
<feature type="region of interest" description="Disordered" evidence="15">
    <location>
        <begin position="3472"/>
        <end position="3499"/>
    </location>
</feature>
<dbReference type="InterPro" id="IPR035706">
    <property type="entry name" value="AAA_9"/>
</dbReference>
<dbReference type="InterPro" id="IPR024743">
    <property type="entry name" value="Dynein_HC_stalk"/>
</dbReference>
<dbReference type="FunFam" id="1.20.140.100:FF:000004">
    <property type="entry name" value="Dynein axonemal heavy chain 6"/>
    <property type="match status" value="1"/>
</dbReference>
<keyword evidence="5" id="KW-0677">Repeat</keyword>
<dbReference type="InterPro" id="IPR013602">
    <property type="entry name" value="Dynein_heavy_linker"/>
</dbReference>
<evidence type="ECO:0000313" key="17">
    <source>
        <dbReference type="EMBL" id="WAW84830.1"/>
    </source>
</evidence>
<dbReference type="FunFam" id="1.10.8.1220:FF:000001">
    <property type="entry name" value="Dynein axonemal heavy chain 5"/>
    <property type="match status" value="1"/>
</dbReference>
<dbReference type="Gene3D" id="1.10.8.1220">
    <property type="match status" value="1"/>
</dbReference>
<dbReference type="SUPFAM" id="SSF52540">
    <property type="entry name" value="P-loop containing nucleoside triphosphate hydrolases"/>
    <property type="match status" value="4"/>
</dbReference>
<dbReference type="InterPro" id="IPR042222">
    <property type="entry name" value="Dynein_2_N"/>
</dbReference>
<dbReference type="FunFam" id="1.20.920.20:FF:000006">
    <property type="entry name" value="Dynein, axonemal, heavy chain 6"/>
    <property type="match status" value="1"/>
</dbReference>
<dbReference type="Pfam" id="PF17852">
    <property type="entry name" value="Dynein_AAA_lid"/>
    <property type="match status" value="1"/>
</dbReference>
<dbReference type="PANTHER" id="PTHR22878:SF68">
    <property type="entry name" value="DYNEIN HEAVY CHAIN 6, AXONEMAL-LIKE"/>
    <property type="match status" value="1"/>
</dbReference>
<dbReference type="InterPro" id="IPR042228">
    <property type="entry name" value="Dynein_linker_3"/>
</dbReference>
<dbReference type="Pfam" id="PF12775">
    <property type="entry name" value="AAA_7"/>
    <property type="match status" value="1"/>
</dbReference>
<feature type="compositionally biased region" description="Acidic residues" evidence="15">
    <location>
        <begin position="3472"/>
        <end position="3484"/>
    </location>
</feature>
<dbReference type="PANTHER" id="PTHR22878">
    <property type="entry name" value="DYNEIN HEAVY CHAIN 6, AXONEMAL-LIKE-RELATED"/>
    <property type="match status" value="1"/>
</dbReference>
<dbReference type="InterPro" id="IPR042219">
    <property type="entry name" value="AAA_lid_11_sf"/>
</dbReference>
<dbReference type="GO" id="GO:0051959">
    <property type="term" value="F:dynein light intermediate chain binding"/>
    <property type="evidence" value="ECO:0007669"/>
    <property type="project" value="InterPro"/>
</dbReference>
<dbReference type="GO" id="GO:0005930">
    <property type="term" value="C:axoneme"/>
    <property type="evidence" value="ECO:0007669"/>
    <property type="project" value="UniProtKB-SubCell"/>
</dbReference>
<keyword evidence="12" id="KW-0206">Cytoskeleton</keyword>
<evidence type="ECO:0000256" key="12">
    <source>
        <dbReference type="ARBA" id="ARBA00023212"/>
    </source>
</evidence>
<dbReference type="Gene3D" id="1.20.920.20">
    <property type="match status" value="1"/>
</dbReference>
<keyword evidence="7" id="KW-0067">ATP-binding</keyword>
<dbReference type="FunFam" id="1.10.287.2620:FF:000001">
    <property type="entry name" value="Cytoplasmic dynein heavy chain 1"/>
    <property type="match status" value="1"/>
</dbReference>
<dbReference type="InterPro" id="IPR004273">
    <property type="entry name" value="Dynein_heavy_D6_P-loop"/>
</dbReference>
<evidence type="ECO:0000256" key="13">
    <source>
        <dbReference type="ARBA" id="ARBA00023273"/>
    </source>
</evidence>
<evidence type="ECO:0000259" key="16">
    <source>
        <dbReference type="SMART" id="SM00382"/>
    </source>
</evidence>
<dbReference type="FunFam" id="3.40.50.300:FF:000063">
    <property type="entry name" value="dynein heavy chain 6, axonemal"/>
    <property type="match status" value="1"/>
</dbReference>
<dbReference type="FunFam" id="1.20.58.1120:FF:000001">
    <property type="entry name" value="dynein heavy chain 2, axonemal"/>
    <property type="match status" value="1"/>
</dbReference>
<keyword evidence="13" id="KW-0966">Cell projection</keyword>
<dbReference type="FunFam" id="1.20.1270.280:FF:000009">
    <property type="entry name" value="Dynein, axonemal, heavy chain 6"/>
    <property type="match status" value="1"/>
</dbReference>
<evidence type="ECO:0000256" key="11">
    <source>
        <dbReference type="ARBA" id="ARBA00023175"/>
    </source>
</evidence>
<dbReference type="Gene3D" id="6.10.140.1060">
    <property type="match status" value="1"/>
</dbReference>
<feature type="compositionally biased region" description="Polar residues" evidence="15">
    <location>
        <begin position="133"/>
        <end position="144"/>
    </location>
</feature>
<dbReference type="GO" id="GO:0030286">
    <property type="term" value="C:dynein complex"/>
    <property type="evidence" value="ECO:0007669"/>
    <property type="project" value="UniProtKB-KW"/>
</dbReference>
<accession>A0A9F1U400</accession>
<feature type="compositionally biased region" description="Polar residues" evidence="15">
    <location>
        <begin position="1"/>
        <end position="23"/>
    </location>
</feature>
<comment type="subcellular location">
    <subcellularLocation>
        <location evidence="1">Cytoplasm</location>
        <location evidence="1">Cytoskeleton</location>
        <location evidence="1">Cilium axoneme</location>
    </subcellularLocation>
</comment>
<evidence type="ECO:0000256" key="7">
    <source>
        <dbReference type="ARBA" id="ARBA00022840"/>
    </source>
</evidence>
<evidence type="ECO:0000256" key="1">
    <source>
        <dbReference type="ARBA" id="ARBA00004430"/>
    </source>
</evidence>
<dbReference type="Gene3D" id="3.40.50.300">
    <property type="entry name" value="P-loop containing nucleotide triphosphate hydrolases"/>
    <property type="match status" value="5"/>
</dbReference>
<dbReference type="FunFam" id="3.40.50.300:FF:000362">
    <property type="entry name" value="Dynein, axonemal, heavy chain 6"/>
    <property type="match status" value="1"/>
</dbReference>
<dbReference type="Gene3D" id="1.10.8.720">
    <property type="entry name" value="Region D6 of dynein motor"/>
    <property type="match status" value="1"/>
</dbReference>
<name>A0A9F1U400_HALDU</name>
<dbReference type="InterPro" id="IPR041589">
    <property type="entry name" value="DNAH3_AAA_lid_1"/>
</dbReference>
<feature type="domain" description="AAA+ ATPase" evidence="16">
    <location>
        <begin position="2101"/>
        <end position="2249"/>
    </location>
</feature>
<dbReference type="Gene3D" id="3.20.180.20">
    <property type="entry name" value="Dynein heavy chain, N-terminal domain 2"/>
    <property type="match status" value="1"/>
</dbReference>
<organism evidence="17">
    <name type="scientific">Halisarca dujardinii</name>
    <name type="common">Dujardin's slime sponge</name>
    <dbReference type="NCBI Taxonomy" id="2583056"/>
    <lineage>
        <taxon>Eukaryota</taxon>
        <taxon>Metazoa</taxon>
        <taxon>Porifera</taxon>
        <taxon>Demospongiae</taxon>
        <taxon>Verongimorpha</taxon>
        <taxon>Chondrillida</taxon>
        <taxon>Halisarcidae</taxon>
        <taxon>Halisarca</taxon>
    </lineage>
</organism>
<dbReference type="FunFam" id="1.10.8.720:FF:000007">
    <property type="entry name" value="Dynein axonemal heavy chain 6"/>
    <property type="match status" value="1"/>
</dbReference>
<keyword evidence="3" id="KW-0963">Cytoplasm</keyword>
<evidence type="ECO:0000256" key="5">
    <source>
        <dbReference type="ARBA" id="ARBA00022737"/>
    </source>
</evidence>
<feature type="region of interest" description="Disordered" evidence="15">
    <location>
        <begin position="1"/>
        <end position="61"/>
    </location>
</feature>
<evidence type="ECO:0000256" key="14">
    <source>
        <dbReference type="SAM" id="Coils"/>
    </source>
</evidence>
<dbReference type="FunFam" id="3.10.490.20:FF:000005">
    <property type="entry name" value="Dynein axonemal heavy chain 6"/>
    <property type="match status" value="1"/>
</dbReference>
<feature type="coiled-coil region" evidence="14">
    <location>
        <begin position="2915"/>
        <end position="2980"/>
    </location>
</feature>
<keyword evidence="8" id="KW-0243">Dynein</keyword>
<keyword evidence="6" id="KW-0547">Nucleotide-binding</keyword>
<dbReference type="GO" id="GO:0007018">
    <property type="term" value="P:microtubule-based movement"/>
    <property type="evidence" value="ECO:0007669"/>
    <property type="project" value="InterPro"/>
</dbReference>
<keyword evidence="10" id="KW-0969">Cilium</keyword>
<feature type="compositionally biased region" description="Basic and acidic residues" evidence="15">
    <location>
        <begin position="3485"/>
        <end position="3497"/>
    </location>
</feature>
<dbReference type="InterPro" id="IPR041658">
    <property type="entry name" value="AAA_lid_11"/>
</dbReference>
<dbReference type="Gene3D" id="1.20.58.1120">
    <property type="match status" value="1"/>
</dbReference>
<dbReference type="FunFam" id="3.40.50.300:FF:001143">
    <property type="entry name" value="Dynein axonemal heavy chain 6"/>
    <property type="match status" value="1"/>
</dbReference>
<feature type="domain" description="AAA+ ATPase" evidence="16">
    <location>
        <begin position="1476"/>
        <end position="1615"/>
    </location>
</feature>
<dbReference type="FunFam" id="3.40.50.300:FF:002141">
    <property type="entry name" value="Dynein heavy chain"/>
    <property type="match status" value="1"/>
</dbReference>
<dbReference type="Pfam" id="PF12777">
    <property type="entry name" value="MT"/>
    <property type="match status" value="1"/>
</dbReference>
<evidence type="ECO:0000256" key="2">
    <source>
        <dbReference type="ARBA" id="ARBA00008887"/>
    </source>
</evidence>
<dbReference type="InterPro" id="IPR035699">
    <property type="entry name" value="AAA_6"/>
</dbReference>
<dbReference type="FunFam" id="3.40.50.300:FF:000223">
    <property type="entry name" value="Dynein heavy chain 3, axonemal"/>
    <property type="match status" value="1"/>
</dbReference>
<gene>
    <name evidence="17" type="primary">DNAH6</name>
</gene>
<proteinExistence type="evidence at transcript level"/>
<dbReference type="Pfam" id="PF12781">
    <property type="entry name" value="AAA_9"/>
    <property type="match status" value="1"/>
</dbReference>
<dbReference type="InterPro" id="IPR041466">
    <property type="entry name" value="Dynein_AAA5_ext"/>
</dbReference>
<feature type="coiled-coil region" evidence="14">
    <location>
        <begin position="3224"/>
        <end position="3310"/>
    </location>
</feature>